<dbReference type="PANTHER" id="PTHR30055:SF234">
    <property type="entry name" value="HTH-TYPE TRANSCRIPTIONAL REGULATOR BETI"/>
    <property type="match status" value="1"/>
</dbReference>
<dbReference type="STRING" id="298654.FraEuI1c_3478"/>
<keyword evidence="1" id="KW-0805">Transcription regulation</keyword>
<dbReference type="InterPro" id="IPR050109">
    <property type="entry name" value="HTH-type_TetR-like_transc_reg"/>
</dbReference>
<dbReference type="InParanoid" id="E3IZ60"/>
<dbReference type="PROSITE" id="PS50977">
    <property type="entry name" value="HTH_TETR_2"/>
    <property type="match status" value="1"/>
</dbReference>
<keyword evidence="7" id="KW-1185">Reference proteome</keyword>
<evidence type="ECO:0000256" key="4">
    <source>
        <dbReference type="PROSITE-ProRule" id="PRU00335"/>
    </source>
</evidence>
<evidence type="ECO:0000313" key="7">
    <source>
        <dbReference type="Proteomes" id="UP000002484"/>
    </source>
</evidence>
<dbReference type="PANTHER" id="PTHR30055">
    <property type="entry name" value="HTH-TYPE TRANSCRIPTIONAL REGULATOR RUTR"/>
    <property type="match status" value="1"/>
</dbReference>
<reference evidence="6 7" key="1">
    <citation type="submission" date="2010-10" db="EMBL/GenBank/DDBJ databases">
        <title>Complete sequence of Frankia sp. EuI1c.</title>
        <authorList>
            <consortium name="US DOE Joint Genome Institute"/>
            <person name="Lucas S."/>
            <person name="Copeland A."/>
            <person name="Lapidus A."/>
            <person name="Cheng J.-F."/>
            <person name="Bruce D."/>
            <person name="Goodwin L."/>
            <person name="Pitluck S."/>
            <person name="Chertkov O."/>
            <person name="Detter J.C."/>
            <person name="Han C."/>
            <person name="Tapia R."/>
            <person name="Land M."/>
            <person name="Hauser L."/>
            <person name="Jeffries C."/>
            <person name="Kyrpides N."/>
            <person name="Ivanova N."/>
            <person name="Mikhailova N."/>
            <person name="Beauchemin N."/>
            <person name="Sen A."/>
            <person name="Sur S.A."/>
            <person name="Gtari M."/>
            <person name="Wall L."/>
            <person name="Tisa L."/>
            <person name="Woyke T."/>
        </authorList>
    </citation>
    <scope>NUCLEOTIDE SEQUENCE [LARGE SCALE GENOMIC DNA]</scope>
    <source>
        <strain evidence="7">DSM 45817 / CECT 9037 / EuI1c</strain>
    </source>
</reference>
<dbReference type="InterPro" id="IPR049445">
    <property type="entry name" value="TetR_SbtR-like_C"/>
</dbReference>
<protein>
    <submittedName>
        <fullName evidence="6">Regulatory protein TetR</fullName>
    </submittedName>
</protein>
<dbReference type="KEGG" id="fri:FraEuI1c_3478"/>
<dbReference type="Proteomes" id="UP000002484">
    <property type="component" value="Chromosome"/>
</dbReference>
<dbReference type="AlphaFoldDB" id="E3IZ60"/>
<dbReference type="SUPFAM" id="SSF46689">
    <property type="entry name" value="Homeodomain-like"/>
    <property type="match status" value="1"/>
</dbReference>
<evidence type="ECO:0000259" key="5">
    <source>
        <dbReference type="PROSITE" id="PS50977"/>
    </source>
</evidence>
<dbReference type="RefSeq" id="WP_013424605.1">
    <property type="nucleotide sequence ID" value="NC_014666.1"/>
</dbReference>
<name>E3IZ60_PSEI1</name>
<evidence type="ECO:0000256" key="2">
    <source>
        <dbReference type="ARBA" id="ARBA00023125"/>
    </source>
</evidence>
<dbReference type="SUPFAM" id="SSF48498">
    <property type="entry name" value="Tetracyclin repressor-like, C-terminal domain"/>
    <property type="match status" value="1"/>
</dbReference>
<organism evidence="6 7">
    <name type="scientific">Pseudofrankia inefficax (strain DSM 45817 / CECT 9037 / DDB 130130 / EuI1c)</name>
    <name type="common">Frankia inefficax</name>
    <dbReference type="NCBI Taxonomy" id="298654"/>
    <lineage>
        <taxon>Bacteria</taxon>
        <taxon>Bacillati</taxon>
        <taxon>Actinomycetota</taxon>
        <taxon>Actinomycetes</taxon>
        <taxon>Frankiales</taxon>
        <taxon>Frankiaceae</taxon>
        <taxon>Pseudofrankia</taxon>
    </lineage>
</organism>
<sequence>MTAGPPTRRRAPRADARRNAELLLAAADTEFRERGVDAPLEHVARRAGVAIGTLYSHFPNRRALLRALLRDRNEELFGRGADLLTEPALPGTPGDAGEALTAWMRMVVEHAAAYQGLASVLVDGVGDEASELHASCARMDAIGERLVERARAAGRIREDVAGRDVFALMNAAAWLREHGSPEQADRLLEFTAAGMGLPPAEARA</sequence>
<feature type="domain" description="HTH tetR-type" evidence="5">
    <location>
        <begin position="17"/>
        <end position="76"/>
    </location>
</feature>
<dbReference type="Pfam" id="PF00440">
    <property type="entry name" value="TetR_N"/>
    <property type="match status" value="1"/>
</dbReference>
<dbReference type="InterPro" id="IPR036271">
    <property type="entry name" value="Tet_transcr_reg_TetR-rel_C_sf"/>
</dbReference>
<dbReference type="PRINTS" id="PR00455">
    <property type="entry name" value="HTHTETR"/>
</dbReference>
<dbReference type="GO" id="GO:0003700">
    <property type="term" value="F:DNA-binding transcription factor activity"/>
    <property type="evidence" value="ECO:0007669"/>
    <property type="project" value="TreeGrafter"/>
</dbReference>
<dbReference type="EMBL" id="CP002299">
    <property type="protein sequence ID" value="ADP81487.1"/>
    <property type="molecule type" value="Genomic_DNA"/>
</dbReference>
<dbReference type="InterPro" id="IPR001647">
    <property type="entry name" value="HTH_TetR"/>
</dbReference>
<dbReference type="InterPro" id="IPR009057">
    <property type="entry name" value="Homeodomain-like_sf"/>
</dbReference>
<proteinExistence type="predicted"/>
<evidence type="ECO:0000313" key="6">
    <source>
        <dbReference type="EMBL" id="ADP81487.1"/>
    </source>
</evidence>
<dbReference type="OrthoDB" id="3295174at2"/>
<dbReference type="Pfam" id="PF21597">
    <property type="entry name" value="TetR_C_43"/>
    <property type="match status" value="1"/>
</dbReference>
<keyword evidence="3" id="KW-0804">Transcription</keyword>
<feature type="DNA-binding region" description="H-T-H motif" evidence="4">
    <location>
        <begin position="39"/>
        <end position="58"/>
    </location>
</feature>
<keyword evidence="2 4" id="KW-0238">DNA-binding</keyword>
<dbReference type="eggNOG" id="COG1309">
    <property type="taxonomic scope" value="Bacteria"/>
</dbReference>
<gene>
    <name evidence="6" type="ordered locus">FraEuI1c_3478</name>
</gene>
<dbReference type="HOGENOM" id="CLU_069356_17_1_11"/>
<evidence type="ECO:0000256" key="3">
    <source>
        <dbReference type="ARBA" id="ARBA00023163"/>
    </source>
</evidence>
<dbReference type="Gene3D" id="1.10.357.10">
    <property type="entry name" value="Tetracycline Repressor, domain 2"/>
    <property type="match status" value="1"/>
</dbReference>
<accession>E3IZ60</accession>
<dbReference type="GO" id="GO:0000976">
    <property type="term" value="F:transcription cis-regulatory region binding"/>
    <property type="evidence" value="ECO:0007669"/>
    <property type="project" value="TreeGrafter"/>
</dbReference>
<evidence type="ECO:0000256" key="1">
    <source>
        <dbReference type="ARBA" id="ARBA00023015"/>
    </source>
</evidence>